<dbReference type="AlphaFoldDB" id="A0A1E3QJT0"/>
<sequence>MADLISIANQILDDSEDLKSLEYKRKGRKYRLVENTFKRIREEDKYLVVANPSFFRSELTENLSITSAYSILATCGTILEDYPDLCLSIIGVAREIELHQWYDMGTSVVTKHKAEPVDEAVVAAARQMYDDVTPEHISRGLNLMLCSKLNFLHTDHHIGKPKLQGHFLKYFITEYYGEEATLSGDVHTALKSFFHWGCIKGLLYKLEVPNLNLSTEKIQAFASFPDPLPELKDNVYERYPAGTSKLSLIKKAALIIYEFDFSKVIPLPPTTDGHVFATDLDWLFELCNDVEMDPLKYHLRSTSKGLYKGTPTNLNDLNRTHGKRFANLLLQISIVLNVFDIGVHLLFNSKFPKIFDVETETTAEPTDQVEDDEDEIVIKRMRPEFAANEYLQKLIEIKSKIDHYYDMGWQDDDIMLRIGSVPNNLFDNIDNILIKYESEEEY</sequence>
<evidence type="ECO:0000313" key="2">
    <source>
        <dbReference type="Proteomes" id="UP000094336"/>
    </source>
</evidence>
<dbReference type="OrthoDB" id="4075408at2759"/>
<gene>
    <name evidence="1" type="ORF">BABINDRAFT_162998</name>
</gene>
<dbReference type="GeneID" id="30147510"/>
<dbReference type="Proteomes" id="UP000094336">
    <property type="component" value="Unassembled WGS sequence"/>
</dbReference>
<dbReference type="EMBL" id="KV454437">
    <property type="protein sequence ID" value="ODQ77945.1"/>
    <property type="molecule type" value="Genomic_DNA"/>
</dbReference>
<accession>A0A1E3QJT0</accession>
<keyword evidence="2" id="KW-1185">Reference proteome</keyword>
<evidence type="ECO:0000313" key="1">
    <source>
        <dbReference type="EMBL" id="ODQ77945.1"/>
    </source>
</evidence>
<name>A0A1E3QJT0_9ASCO</name>
<organism evidence="1 2">
    <name type="scientific">Babjeviella inositovora NRRL Y-12698</name>
    <dbReference type="NCBI Taxonomy" id="984486"/>
    <lineage>
        <taxon>Eukaryota</taxon>
        <taxon>Fungi</taxon>
        <taxon>Dikarya</taxon>
        <taxon>Ascomycota</taxon>
        <taxon>Saccharomycotina</taxon>
        <taxon>Pichiomycetes</taxon>
        <taxon>Serinales incertae sedis</taxon>
        <taxon>Babjeviella</taxon>
    </lineage>
</organism>
<proteinExistence type="predicted"/>
<protein>
    <submittedName>
        <fullName evidence="1">Uncharacterized protein</fullName>
    </submittedName>
</protein>
<reference evidence="2" key="1">
    <citation type="submission" date="2016-05" db="EMBL/GenBank/DDBJ databases">
        <title>Comparative genomics of biotechnologically important yeasts.</title>
        <authorList>
            <consortium name="DOE Joint Genome Institute"/>
            <person name="Riley R."/>
            <person name="Haridas S."/>
            <person name="Wolfe K.H."/>
            <person name="Lopes M.R."/>
            <person name="Hittinger C.T."/>
            <person name="Goker M."/>
            <person name="Salamov A."/>
            <person name="Wisecaver J."/>
            <person name="Long T.M."/>
            <person name="Aerts A.L."/>
            <person name="Barry K."/>
            <person name="Choi C."/>
            <person name="Clum A."/>
            <person name="Coughlan A.Y."/>
            <person name="Deshpande S."/>
            <person name="Douglass A.P."/>
            <person name="Hanson S.J."/>
            <person name="Klenk H.-P."/>
            <person name="Labutti K."/>
            <person name="Lapidus A."/>
            <person name="Lindquist E."/>
            <person name="Lipzen A."/>
            <person name="Meier-Kolthoff J.P."/>
            <person name="Ohm R.A."/>
            <person name="Otillar R.P."/>
            <person name="Pangilinan J."/>
            <person name="Peng Y."/>
            <person name="Rokas A."/>
            <person name="Rosa C.A."/>
            <person name="Scheuner C."/>
            <person name="Sibirny A.A."/>
            <person name="Slot J.C."/>
            <person name="Stielow J.B."/>
            <person name="Sun H."/>
            <person name="Kurtzman C.P."/>
            <person name="Blackwell M."/>
            <person name="Grigoriev I.V."/>
            <person name="Jeffries T.W."/>
        </authorList>
    </citation>
    <scope>NUCLEOTIDE SEQUENCE [LARGE SCALE GENOMIC DNA]</scope>
    <source>
        <strain evidence="2">NRRL Y-12698</strain>
    </source>
</reference>
<dbReference type="RefSeq" id="XP_018983273.1">
    <property type="nucleotide sequence ID" value="XM_019129657.1"/>
</dbReference>